<sequence>MQPTTPLVLCVLLSQVGERGLLGAPRAPFLHSDCLARAGRGGFRGVGGLRAHELARLSWRRLQGVVVSPAQRRSGKRSSGPDCGLPGWRGRPGIADFPGRPGPFARQGGAQEGASGPPNAAARLPLSLKGAGRARIGVHPLPDLGPTRALAHPFARAQAPAKPPPSRSRFV</sequence>
<reference evidence="1" key="1">
    <citation type="submission" date="2023-05" db="EMBL/GenBank/DDBJ databases">
        <authorList>
            <consortium name="ELIXIR-Norway"/>
        </authorList>
    </citation>
    <scope>NUCLEOTIDE SEQUENCE</scope>
</reference>
<dbReference type="Proteomes" id="UP001162501">
    <property type="component" value="Chromosome 17"/>
</dbReference>
<dbReference type="EMBL" id="OX596101">
    <property type="protein sequence ID" value="CAI9696820.1"/>
    <property type="molecule type" value="Genomic_DNA"/>
</dbReference>
<organism evidence="1 2">
    <name type="scientific">Rangifer tarandus platyrhynchus</name>
    <name type="common">Svalbard reindeer</name>
    <dbReference type="NCBI Taxonomy" id="3082113"/>
    <lineage>
        <taxon>Eukaryota</taxon>
        <taxon>Metazoa</taxon>
        <taxon>Chordata</taxon>
        <taxon>Craniata</taxon>
        <taxon>Vertebrata</taxon>
        <taxon>Euteleostomi</taxon>
        <taxon>Mammalia</taxon>
        <taxon>Eutheria</taxon>
        <taxon>Laurasiatheria</taxon>
        <taxon>Artiodactyla</taxon>
        <taxon>Ruminantia</taxon>
        <taxon>Pecora</taxon>
        <taxon>Cervidae</taxon>
        <taxon>Odocoileinae</taxon>
        <taxon>Rangifer</taxon>
    </lineage>
</organism>
<name>A0ACB0E869_RANTA</name>
<gene>
    <name evidence="1" type="ORF">MRATA1EN3_LOCUS8033</name>
</gene>
<accession>A0ACB0E869</accession>
<protein>
    <submittedName>
        <fullName evidence="1">Uncharacterized protein</fullName>
    </submittedName>
</protein>
<proteinExistence type="predicted"/>
<evidence type="ECO:0000313" key="2">
    <source>
        <dbReference type="Proteomes" id="UP001162501"/>
    </source>
</evidence>
<evidence type="ECO:0000313" key="1">
    <source>
        <dbReference type="EMBL" id="CAI9696820.1"/>
    </source>
</evidence>